<dbReference type="KEGG" id="aup:AsAng_0013810"/>
<dbReference type="AlphaFoldDB" id="A0A915YCQ7"/>
<dbReference type="GO" id="GO:0008270">
    <property type="term" value="F:zinc ion binding"/>
    <property type="evidence" value="ECO:0007669"/>
    <property type="project" value="InterPro"/>
</dbReference>
<evidence type="ECO:0000313" key="3">
    <source>
        <dbReference type="Proteomes" id="UP001060919"/>
    </source>
</evidence>
<gene>
    <name evidence="1" type="ORF">AsAng_0013750</name>
    <name evidence="2" type="ORF">AsAng_0013810</name>
</gene>
<evidence type="ECO:0008006" key="4">
    <source>
        <dbReference type="Google" id="ProtNLM"/>
    </source>
</evidence>
<dbReference type="InterPro" id="IPR036977">
    <property type="entry name" value="DNA_primase_Znf_CHC2"/>
</dbReference>
<dbReference type="RefSeq" id="WP_264791950.1">
    <property type="nucleotide sequence ID" value="NZ_AP026867.1"/>
</dbReference>
<accession>A0A915YCQ7</accession>
<dbReference type="KEGG" id="aup:AsAng_0013750"/>
<reference evidence="2" key="1">
    <citation type="submission" date="2022-09" db="EMBL/GenBank/DDBJ databases">
        <title>Aureispira anguillicida sp. nov., isolated from Leptocephalus of Japanese eel Anguilla japonica.</title>
        <authorList>
            <person name="Yuasa K."/>
            <person name="Mekata T."/>
            <person name="Ikunari K."/>
        </authorList>
    </citation>
    <scope>NUCLEOTIDE SEQUENCE</scope>
    <source>
        <strain evidence="2">EL160426</strain>
    </source>
</reference>
<organism evidence="2 3">
    <name type="scientific">Aureispira anguillae</name>
    <dbReference type="NCBI Taxonomy" id="2864201"/>
    <lineage>
        <taxon>Bacteria</taxon>
        <taxon>Pseudomonadati</taxon>
        <taxon>Bacteroidota</taxon>
        <taxon>Saprospiria</taxon>
        <taxon>Saprospirales</taxon>
        <taxon>Saprospiraceae</taxon>
        <taxon>Aureispira</taxon>
    </lineage>
</organism>
<protein>
    <recommendedName>
        <fullName evidence="4">DNA primase</fullName>
    </recommendedName>
</protein>
<dbReference type="Gene3D" id="3.90.580.10">
    <property type="entry name" value="Zinc finger, CHC2-type domain"/>
    <property type="match status" value="1"/>
</dbReference>
<name>A0A915YCQ7_9BACT</name>
<proteinExistence type="predicted"/>
<dbReference type="EMBL" id="AP026867">
    <property type="protein sequence ID" value="BDS10672.1"/>
    <property type="molecule type" value="Genomic_DNA"/>
</dbReference>
<evidence type="ECO:0000313" key="2">
    <source>
        <dbReference type="EMBL" id="BDS10672.1"/>
    </source>
</evidence>
<keyword evidence="3" id="KW-1185">Reference proteome</keyword>
<sequence length="194" mass="22853">MTKQELERYLEIETILKLHKIAIDKEGFMSCPFHSNCERSLKLYPELNGVACMRESCSKYRKVLDAFSILQELEGIKTEEARLYGKSLLLRELESYRARKTPVKVQEIGENRSLNKREAVLLKYFEDLKRFVLEKGGGEQGYEFRLGEVREDLKVYKSTQQRYIHELLEKGYIEQSSGSSNRGYYYRILNWAGR</sequence>
<dbReference type="GO" id="GO:0003677">
    <property type="term" value="F:DNA binding"/>
    <property type="evidence" value="ECO:0007669"/>
    <property type="project" value="InterPro"/>
</dbReference>
<dbReference type="EMBL" id="AP026867">
    <property type="protein sequence ID" value="BDS10666.1"/>
    <property type="molecule type" value="Genomic_DNA"/>
</dbReference>
<evidence type="ECO:0000313" key="1">
    <source>
        <dbReference type="EMBL" id="BDS10666.1"/>
    </source>
</evidence>
<dbReference type="Proteomes" id="UP001060919">
    <property type="component" value="Chromosome"/>
</dbReference>
<dbReference type="GO" id="GO:0006260">
    <property type="term" value="P:DNA replication"/>
    <property type="evidence" value="ECO:0007669"/>
    <property type="project" value="InterPro"/>
</dbReference>